<proteinExistence type="predicted"/>
<evidence type="ECO:0000313" key="2">
    <source>
        <dbReference type="EMBL" id="TGX46176.1"/>
    </source>
</evidence>
<comment type="caution">
    <text evidence="2">The sequence shown here is derived from an EMBL/GenBank/DDBJ whole genome shotgun (WGS) entry which is preliminary data.</text>
</comment>
<protein>
    <recommendedName>
        <fullName evidence="4">UrcA family protein</fullName>
    </recommendedName>
</protein>
<dbReference type="EMBL" id="SRXU01000001">
    <property type="protein sequence ID" value="TGX46176.1"/>
    <property type="molecule type" value="Genomic_DNA"/>
</dbReference>
<feature type="chain" id="PRO_5020243894" description="UrcA family protein" evidence="1">
    <location>
        <begin position="20"/>
        <end position="93"/>
    </location>
</feature>
<feature type="signal peptide" evidence="1">
    <location>
        <begin position="1"/>
        <end position="19"/>
    </location>
</feature>
<reference evidence="2 3" key="1">
    <citation type="submission" date="2019-04" db="EMBL/GenBank/DDBJ databases">
        <title>Sphingomonas psychrotolerans sp. nov., isolated from soil in the Tianshan Mountains, Xinjiang, China.</title>
        <authorList>
            <person name="Luo Y."/>
            <person name="Sheng H."/>
        </authorList>
    </citation>
    <scope>NUCLEOTIDE SEQUENCE [LARGE SCALE GENOMIC DNA]</scope>
    <source>
        <strain evidence="2 3">KIS18-15</strain>
    </source>
</reference>
<accession>A0A4S1WX44</accession>
<evidence type="ECO:0000256" key="1">
    <source>
        <dbReference type="SAM" id="SignalP"/>
    </source>
</evidence>
<evidence type="ECO:0008006" key="4">
    <source>
        <dbReference type="Google" id="ProtNLM"/>
    </source>
</evidence>
<evidence type="ECO:0000313" key="3">
    <source>
        <dbReference type="Proteomes" id="UP000309848"/>
    </source>
</evidence>
<gene>
    <name evidence="2" type="ORF">E5A74_03165</name>
</gene>
<name>A0A4S1WX44_9SPHN</name>
<keyword evidence="1" id="KW-0732">Signal</keyword>
<sequence>MRTMSCAIALLAIAAPGYGQDLPTTQVEDHGRVVLQDSTTRALLRNSRARQAQRRPTPAQISACASKAQFRAKFGANHPKVQRLYELCRGVGL</sequence>
<dbReference type="OrthoDB" id="7589828at2"/>
<dbReference type="Proteomes" id="UP000309848">
    <property type="component" value="Unassembled WGS sequence"/>
</dbReference>
<organism evidence="2 3">
    <name type="scientific">Sphingomonas naasensis</name>
    <dbReference type="NCBI Taxonomy" id="1344951"/>
    <lineage>
        <taxon>Bacteria</taxon>
        <taxon>Pseudomonadati</taxon>
        <taxon>Pseudomonadota</taxon>
        <taxon>Alphaproteobacteria</taxon>
        <taxon>Sphingomonadales</taxon>
        <taxon>Sphingomonadaceae</taxon>
        <taxon>Sphingomonas</taxon>
    </lineage>
</organism>
<dbReference type="AlphaFoldDB" id="A0A4S1WX44"/>
<keyword evidence="3" id="KW-1185">Reference proteome</keyword>
<dbReference type="RefSeq" id="WP_135982741.1">
    <property type="nucleotide sequence ID" value="NZ_JAASQM010000001.1"/>
</dbReference>